<dbReference type="EMBL" id="MSFN02000001">
    <property type="protein sequence ID" value="PTU25504.1"/>
    <property type="molecule type" value="Genomic_DNA"/>
</dbReference>
<dbReference type="RefSeq" id="XP_040756896.1">
    <property type="nucleotide sequence ID" value="XM_040900578.1"/>
</dbReference>
<sequence>MNCIYIRTALNKITGINLIQMPPAQDNAVQHSVATWSLTPTYSNSWTSSSSSRGPNSGGLVDVGDCVPQEPQIRASAPYTSYNLSHTLASMQVAASLGDQLHGYLVATPGRCPAPNSHLSPGASNPTPILSSTHPVAAPKVIK</sequence>
<gene>
    <name evidence="2" type="ORF">P175DRAFT_0554740</name>
</gene>
<feature type="compositionally biased region" description="Polar residues" evidence="1">
    <location>
        <begin position="117"/>
        <end position="134"/>
    </location>
</feature>
<reference evidence="2 3" key="1">
    <citation type="journal article" date="2018" name="Proc. Natl. Acad. Sci. U.S.A.">
        <title>Linking secondary metabolites to gene clusters through genome sequencing of six diverse Aspergillus species.</title>
        <authorList>
            <person name="Kaerboelling I."/>
            <person name="Vesth T.C."/>
            <person name="Frisvad J.C."/>
            <person name="Nybo J.L."/>
            <person name="Theobald S."/>
            <person name="Kuo A."/>
            <person name="Bowyer P."/>
            <person name="Matsuda Y."/>
            <person name="Mondo S."/>
            <person name="Lyhne E.K."/>
            <person name="Kogle M.E."/>
            <person name="Clum A."/>
            <person name="Lipzen A."/>
            <person name="Salamov A."/>
            <person name="Ngan C.Y."/>
            <person name="Daum C."/>
            <person name="Chiniquy J."/>
            <person name="Barry K."/>
            <person name="LaButti K."/>
            <person name="Haridas S."/>
            <person name="Simmons B.A."/>
            <person name="Magnuson J.K."/>
            <person name="Mortensen U.H."/>
            <person name="Larsen T.O."/>
            <person name="Grigoriev I.V."/>
            <person name="Baker S.E."/>
            <person name="Andersen M.R."/>
        </authorList>
    </citation>
    <scope>NUCLEOTIDE SEQUENCE [LARGE SCALE GENOMIC DNA]</scope>
    <source>
        <strain evidence="2 3">IBT 24754</strain>
    </source>
</reference>
<protein>
    <submittedName>
        <fullName evidence="2">Uncharacterized protein</fullName>
    </submittedName>
</protein>
<evidence type="ECO:0000313" key="2">
    <source>
        <dbReference type="EMBL" id="PTU25504.1"/>
    </source>
</evidence>
<evidence type="ECO:0000256" key="1">
    <source>
        <dbReference type="SAM" id="MobiDB-lite"/>
    </source>
</evidence>
<dbReference type="VEuPathDB" id="FungiDB:P175DRAFT_0554740"/>
<organism evidence="2 3">
    <name type="scientific">Aspergillus ochraceoroseus IBT 24754</name>
    <dbReference type="NCBI Taxonomy" id="1392256"/>
    <lineage>
        <taxon>Eukaryota</taxon>
        <taxon>Fungi</taxon>
        <taxon>Dikarya</taxon>
        <taxon>Ascomycota</taxon>
        <taxon>Pezizomycotina</taxon>
        <taxon>Eurotiomycetes</taxon>
        <taxon>Eurotiomycetidae</taxon>
        <taxon>Eurotiales</taxon>
        <taxon>Aspergillaceae</taxon>
        <taxon>Aspergillus</taxon>
        <taxon>Aspergillus subgen. Nidulantes</taxon>
    </lineage>
</organism>
<dbReference type="GeneID" id="63817462"/>
<accession>A0A2T5MAE9</accession>
<proteinExistence type="predicted"/>
<dbReference type="AlphaFoldDB" id="A0A2T5MAE9"/>
<comment type="caution">
    <text evidence="2">The sequence shown here is derived from an EMBL/GenBank/DDBJ whole genome shotgun (WGS) entry which is preliminary data.</text>
</comment>
<name>A0A2T5MAE9_9EURO</name>
<feature type="region of interest" description="Disordered" evidence="1">
    <location>
        <begin position="116"/>
        <end position="143"/>
    </location>
</feature>
<dbReference type="Proteomes" id="UP000244073">
    <property type="component" value="Unassembled WGS sequence"/>
</dbReference>
<evidence type="ECO:0000313" key="3">
    <source>
        <dbReference type="Proteomes" id="UP000244073"/>
    </source>
</evidence>